<sequence length="339" mass="39107">MYIAISAQRQGENFSGSVSDFVKYLEKENEEISPEHQEQFFNQYNDRISAEEVIEQIDKNTTKLNKKDPKFYSIVVSPSQRELKAINNDPEKLREYIREMMKDYAASFHRNNEVKIDDIKYFAKIERERTFKGNDKEIRENQPYATKILKLQGEIRDIESGKAKGNIKVLKKEIKRLEMDAPHKINGKRIVRGMKKEGMQNHVHIIVSHKDATNSNKLSPLAKNKEAETIINGQKVKQGFNRDKFFAAAEKTFDKKFNYKRNFVESYKARNVLDKNPKQFFAMLAGLPTTEKQAAFKMLFKSGVNVPTIPTNKVQLAYKALMKLKRGVETAINSGSIGV</sequence>
<dbReference type="RefSeq" id="WP_116185686.1">
    <property type="nucleotide sequence ID" value="NZ_QTJX01000006.1"/>
</dbReference>
<evidence type="ECO:0000313" key="2">
    <source>
        <dbReference type="Proteomes" id="UP000261828"/>
    </source>
</evidence>
<dbReference type="InterPro" id="IPR048098">
    <property type="entry name" value="MobB"/>
</dbReference>
<dbReference type="EMBL" id="QTJX01000006">
    <property type="protein sequence ID" value="RDY57842.1"/>
    <property type="molecule type" value="Genomic_DNA"/>
</dbReference>
<accession>A0A371JLF5</accession>
<gene>
    <name evidence="1" type="ORF">DX873_16945</name>
</gene>
<dbReference type="NCBIfam" id="NF041495">
    <property type="entry name" value="MobB_relaxase"/>
    <property type="match status" value="1"/>
</dbReference>
<dbReference type="Proteomes" id="UP000261828">
    <property type="component" value="Unassembled WGS sequence"/>
</dbReference>
<protein>
    <submittedName>
        <fullName evidence="1">Mobilization protein</fullName>
    </submittedName>
</protein>
<dbReference type="InterPro" id="IPR043766">
    <property type="entry name" value="BfmA-like"/>
</dbReference>
<reference evidence="1 2" key="1">
    <citation type="submission" date="2018-08" db="EMBL/GenBank/DDBJ databases">
        <title>Muricauda nanhaiensis sp. nov., isolated from seawater of the South China Sea.</title>
        <authorList>
            <person name="Dang Y."/>
        </authorList>
    </citation>
    <scope>NUCLEOTIDE SEQUENCE [LARGE SCALE GENOMIC DNA]</scope>
    <source>
        <strain evidence="1 2">SM1704</strain>
    </source>
</reference>
<evidence type="ECO:0000313" key="1">
    <source>
        <dbReference type="EMBL" id="RDY57842.1"/>
    </source>
</evidence>
<proteinExistence type="predicted"/>
<organism evidence="1 2">
    <name type="scientific">Flagellimonas nanhaiensis</name>
    <dbReference type="NCBI Taxonomy" id="2292706"/>
    <lineage>
        <taxon>Bacteria</taxon>
        <taxon>Pseudomonadati</taxon>
        <taxon>Bacteroidota</taxon>
        <taxon>Flavobacteriia</taxon>
        <taxon>Flavobacteriales</taxon>
        <taxon>Flavobacteriaceae</taxon>
        <taxon>Flagellimonas</taxon>
    </lineage>
</organism>
<dbReference type="AlphaFoldDB" id="A0A371JLF5"/>
<name>A0A371JLF5_9FLAO</name>
<dbReference type="Pfam" id="PF18976">
    <property type="entry name" value="DUF5712"/>
    <property type="match status" value="1"/>
</dbReference>
<keyword evidence="2" id="KW-1185">Reference proteome</keyword>
<comment type="caution">
    <text evidence="1">The sequence shown here is derived from an EMBL/GenBank/DDBJ whole genome shotgun (WGS) entry which is preliminary data.</text>
</comment>
<dbReference type="OrthoDB" id="1404627at2"/>